<keyword evidence="5" id="KW-0325">Glycoprotein</keyword>
<gene>
    <name evidence="8" type="ORF">AWZ03_005951</name>
</gene>
<dbReference type="Gene3D" id="2.170.140.10">
    <property type="entry name" value="Chitin binding domain"/>
    <property type="match status" value="1"/>
</dbReference>
<dbReference type="GO" id="GO:0008061">
    <property type="term" value="F:chitin binding"/>
    <property type="evidence" value="ECO:0007669"/>
    <property type="project" value="UniProtKB-KW"/>
</dbReference>
<keyword evidence="4" id="KW-1015">Disulfide bond</keyword>
<dbReference type="InterPro" id="IPR002557">
    <property type="entry name" value="Chitin-bd_dom"/>
</dbReference>
<dbReference type="PANTHER" id="PTHR23301:SF0">
    <property type="entry name" value="CHITIN-BINDING TYPE-2 DOMAIN-CONTAINING PROTEIN-RELATED"/>
    <property type="match status" value="1"/>
</dbReference>
<dbReference type="OMA" id="LTTPCIT"/>
<keyword evidence="1" id="KW-0147">Chitin-binding</keyword>
<proteinExistence type="predicted"/>
<evidence type="ECO:0000256" key="5">
    <source>
        <dbReference type="ARBA" id="ARBA00023180"/>
    </source>
</evidence>
<organism evidence="8 9">
    <name type="scientific">Drosophila navojoa</name>
    <name type="common">Fruit fly</name>
    <dbReference type="NCBI Taxonomy" id="7232"/>
    <lineage>
        <taxon>Eukaryota</taxon>
        <taxon>Metazoa</taxon>
        <taxon>Ecdysozoa</taxon>
        <taxon>Arthropoda</taxon>
        <taxon>Hexapoda</taxon>
        <taxon>Insecta</taxon>
        <taxon>Pterygota</taxon>
        <taxon>Neoptera</taxon>
        <taxon>Endopterygota</taxon>
        <taxon>Diptera</taxon>
        <taxon>Brachycera</taxon>
        <taxon>Muscomorpha</taxon>
        <taxon>Ephydroidea</taxon>
        <taxon>Drosophilidae</taxon>
        <taxon>Drosophila</taxon>
    </lineage>
</organism>
<dbReference type="AlphaFoldDB" id="A0A484BFW3"/>
<evidence type="ECO:0000256" key="6">
    <source>
        <dbReference type="SAM" id="SignalP"/>
    </source>
</evidence>
<feature type="domain" description="Chitin-binding type-2" evidence="7">
    <location>
        <begin position="195"/>
        <end position="251"/>
    </location>
</feature>
<evidence type="ECO:0000256" key="4">
    <source>
        <dbReference type="ARBA" id="ARBA00023157"/>
    </source>
</evidence>
<dbReference type="OrthoDB" id="6020543at2759"/>
<dbReference type="STRING" id="7232.A0A484BFW3"/>
<dbReference type="SMART" id="SM00494">
    <property type="entry name" value="ChtBD2"/>
    <property type="match status" value="2"/>
</dbReference>
<dbReference type="InterPro" id="IPR036508">
    <property type="entry name" value="Chitin-bd_dom_sf"/>
</dbReference>
<feature type="chain" id="PRO_5019801417" description="Chitin-binding type-2 domain-containing protein" evidence="6">
    <location>
        <begin position="22"/>
        <end position="252"/>
    </location>
</feature>
<dbReference type="InterPro" id="IPR051940">
    <property type="entry name" value="Chitin_bind-dev_reg"/>
</dbReference>
<dbReference type="FunFam" id="2.170.140.10:FF:000019">
    <property type="entry name" value="Mucin 26B"/>
    <property type="match status" value="1"/>
</dbReference>
<dbReference type="EMBL" id="LSRL02000041">
    <property type="protein sequence ID" value="TDG47653.1"/>
    <property type="molecule type" value="Genomic_DNA"/>
</dbReference>
<accession>A0A484BFW3</accession>
<dbReference type="SUPFAM" id="SSF57625">
    <property type="entry name" value="Invertebrate chitin-binding proteins"/>
    <property type="match status" value="1"/>
</dbReference>
<keyword evidence="2 6" id="KW-0732">Signal</keyword>
<name>A0A484BFW3_DRONA</name>
<keyword evidence="3" id="KW-0677">Repeat</keyword>
<comment type="caution">
    <text evidence="8">The sequence shown here is derived from an EMBL/GenBank/DDBJ whole genome shotgun (WGS) entry which is preliminary data.</text>
</comment>
<evidence type="ECO:0000259" key="7">
    <source>
        <dbReference type="PROSITE" id="PS50940"/>
    </source>
</evidence>
<dbReference type="Proteomes" id="UP000295192">
    <property type="component" value="Unassembled WGS sequence"/>
</dbReference>
<evidence type="ECO:0000256" key="2">
    <source>
        <dbReference type="ARBA" id="ARBA00022729"/>
    </source>
</evidence>
<evidence type="ECO:0000313" key="8">
    <source>
        <dbReference type="EMBL" id="TDG47653.1"/>
    </source>
</evidence>
<keyword evidence="9" id="KW-1185">Reference proteome</keyword>
<evidence type="ECO:0000313" key="9">
    <source>
        <dbReference type="Proteomes" id="UP000295192"/>
    </source>
</evidence>
<evidence type="ECO:0000256" key="1">
    <source>
        <dbReference type="ARBA" id="ARBA00022669"/>
    </source>
</evidence>
<evidence type="ECO:0000256" key="3">
    <source>
        <dbReference type="ARBA" id="ARBA00022737"/>
    </source>
</evidence>
<dbReference type="GO" id="GO:0005576">
    <property type="term" value="C:extracellular region"/>
    <property type="evidence" value="ECO:0007669"/>
    <property type="project" value="InterPro"/>
</dbReference>
<reference evidence="8 9" key="1">
    <citation type="journal article" date="2019" name="J. Hered.">
        <title>An Improved Genome Assembly for Drosophila navojoa, the Basal Species in the mojavensis Cluster.</title>
        <authorList>
            <person name="Vanderlinde T."/>
            <person name="Dupim E.G."/>
            <person name="Nazario-Yepiz N.O."/>
            <person name="Carvalho A.B."/>
        </authorList>
    </citation>
    <scope>NUCLEOTIDE SEQUENCE [LARGE SCALE GENOMIC DNA]</scope>
    <source>
        <strain evidence="8">Navoj_Jal97</strain>
        <tissue evidence="8">Whole organism</tissue>
    </source>
</reference>
<dbReference type="PANTHER" id="PTHR23301">
    <property type="entry name" value="CHITIN BINDING PERITROPHIN-A"/>
    <property type="match status" value="1"/>
</dbReference>
<dbReference type="Pfam" id="PF01607">
    <property type="entry name" value="CBM_14"/>
    <property type="match status" value="2"/>
</dbReference>
<protein>
    <recommendedName>
        <fullName evidence="7">Chitin-binding type-2 domain-containing protein</fullName>
    </recommendedName>
</protein>
<feature type="signal peptide" evidence="6">
    <location>
        <begin position="1"/>
        <end position="21"/>
    </location>
</feature>
<dbReference type="PROSITE" id="PS50940">
    <property type="entry name" value="CHIT_BIND_II"/>
    <property type="match status" value="1"/>
</dbReference>
<sequence length="252" mass="26954">MRNFYALTLLLIAVSASTILGASVDNRQYGKKFCQGKPNGLRALVPGSCSKFIECYRGESKEYTCPNTTTTTCTTTTSTTTTTCTTTTTKTTTTCTTTTTKTTTTKTTTCTTTTTKTTTCTTTTCPTPTTLTTPCITTTTACAPIITTPCPGSKANKGIAALSAKHPIRARPNRRPLKEVAQALLGLSSIENGIQINCIGKPDGFLMASPKRCNDYYICRHQQALKVSCGDRYFNGQKGICDLPENTGCVQH</sequence>